<keyword evidence="5 7" id="KW-0009">Actin-binding</keyword>
<dbReference type="SMART" id="SM00320">
    <property type="entry name" value="WD40"/>
    <property type="match status" value="6"/>
</dbReference>
<dbReference type="OrthoDB" id="406844at2759"/>
<gene>
    <name evidence="9" type="ORF">INT44_002794</name>
</gene>
<evidence type="ECO:0000256" key="3">
    <source>
        <dbReference type="ARBA" id="ARBA00022574"/>
    </source>
</evidence>
<dbReference type="Pfam" id="PF00400">
    <property type="entry name" value="WD40"/>
    <property type="match status" value="3"/>
</dbReference>
<accession>A0A8H7Q765</accession>
<dbReference type="PROSITE" id="PS50294">
    <property type="entry name" value="WD_REPEATS_REGION"/>
    <property type="match status" value="1"/>
</dbReference>
<proteinExistence type="inferred from homology"/>
<comment type="similarity">
    <text evidence="1 7">Belongs to the WD repeat ARPC1 family.</text>
</comment>
<keyword evidence="6 7" id="KW-0206">Cytoskeleton</keyword>
<evidence type="ECO:0000256" key="1">
    <source>
        <dbReference type="ARBA" id="ARBA00006260"/>
    </source>
</evidence>
<dbReference type="PANTHER" id="PTHR10709:SF2">
    <property type="entry name" value="ACTIN-RELATED PROTEIN 2_3 COMPLEX SUBUNIT"/>
    <property type="match status" value="1"/>
</dbReference>
<dbReference type="InterPro" id="IPR036322">
    <property type="entry name" value="WD40_repeat_dom_sf"/>
</dbReference>
<evidence type="ECO:0000256" key="7">
    <source>
        <dbReference type="PIRNR" id="PIRNR038093"/>
    </source>
</evidence>
<keyword evidence="2 7" id="KW-0963">Cytoplasm</keyword>
<keyword evidence="4" id="KW-0677">Repeat</keyword>
<dbReference type="AlphaFoldDB" id="A0A8H7Q765"/>
<dbReference type="GO" id="GO:0051015">
    <property type="term" value="F:actin filament binding"/>
    <property type="evidence" value="ECO:0007669"/>
    <property type="project" value="TreeGrafter"/>
</dbReference>
<name>A0A8H7Q765_9FUNG</name>
<dbReference type="GO" id="GO:0005885">
    <property type="term" value="C:Arp2/3 protein complex"/>
    <property type="evidence" value="ECO:0007669"/>
    <property type="project" value="UniProtKB-UniRule"/>
</dbReference>
<evidence type="ECO:0000256" key="2">
    <source>
        <dbReference type="ARBA" id="ARBA00022490"/>
    </source>
</evidence>
<dbReference type="InterPro" id="IPR015943">
    <property type="entry name" value="WD40/YVTN_repeat-like_dom_sf"/>
</dbReference>
<reference evidence="9" key="1">
    <citation type="submission" date="2020-12" db="EMBL/GenBank/DDBJ databases">
        <title>Metabolic potential, ecology and presence of endohyphal bacteria is reflected in genomic diversity of Mucoromycotina.</title>
        <authorList>
            <person name="Muszewska A."/>
            <person name="Okrasinska A."/>
            <person name="Steczkiewicz K."/>
            <person name="Drgas O."/>
            <person name="Orlowska M."/>
            <person name="Perlinska-Lenart U."/>
            <person name="Aleksandrzak-Piekarczyk T."/>
            <person name="Szatraj K."/>
            <person name="Zielenkiewicz U."/>
            <person name="Pilsyk S."/>
            <person name="Malc E."/>
            <person name="Mieczkowski P."/>
            <person name="Kruszewska J.S."/>
            <person name="Biernat P."/>
            <person name="Pawlowska J."/>
        </authorList>
    </citation>
    <scope>NUCLEOTIDE SEQUENCE</scope>
    <source>
        <strain evidence="9">WA0000051536</strain>
    </source>
</reference>
<sequence>MSSPDVHELTLSPITAHSFNGDKTKLAVCPNDTNVHIYNTSSNNWSIEATLKDHDKVVTGIDFAPNSNRIVTCSQDRNAYVWTQENGVWKPALVLLRINRAATYVRWSPNEDKFAVASGARAISVCYFDEDNDWWGSKHIKKPIRSTVLSVDWHPNNVLLASGSADMKARVFSAFIKGVDKKPTPTVWGDKLPFNTLCGEFQSSRGGWVHSVAFSPSGDALAFAGHDSSINIAYPSADGNPTVVTVVTPSLPYLSLIWANDRQIVAAGHDCAPVLFETSDNQDWHLTGSLDENKKKTSITTSVLSRFKTMDSRGSSDNDTDLNTIHQNTILQVRPYSGSPDQVAQFSTAGVDGKIVIWDFDPSRVAKDLSSLRV</sequence>
<comment type="function">
    <text evidence="7">Functions as component of the Arp2/3 complex which is involved in regulation of actin polymerization and together with an activating nucleation-promoting factor (NPF) mediates the formation of branched actin networks.</text>
</comment>
<comment type="subcellular location">
    <subcellularLocation>
        <location evidence="7">Cytoplasm</location>
        <location evidence="7">Cytoskeleton</location>
        <location evidence="7">Actin patch</location>
    </subcellularLocation>
</comment>
<evidence type="ECO:0000256" key="5">
    <source>
        <dbReference type="ARBA" id="ARBA00023203"/>
    </source>
</evidence>
<dbReference type="PIRSF" id="PIRSF038093">
    <property type="entry name" value="ARP2/3_su1"/>
    <property type="match status" value="1"/>
</dbReference>
<dbReference type="PROSITE" id="PS50082">
    <property type="entry name" value="WD_REPEATS_2"/>
    <property type="match status" value="1"/>
</dbReference>
<keyword evidence="10" id="KW-1185">Reference proteome</keyword>
<dbReference type="InterPro" id="IPR017383">
    <property type="entry name" value="ARPC1"/>
</dbReference>
<keyword evidence="3 8" id="KW-0853">WD repeat</keyword>
<evidence type="ECO:0000256" key="8">
    <source>
        <dbReference type="PROSITE-ProRule" id="PRU00221"/>
    </source>
</evidence>
<dbReference type="GO" id="GO:0034314">
    <property type="term" value="P:Arp2/3 complex-mediated actin nucleation"/>
    <property type="evidence" value="ECO:0007669"/>
    <property type="project" value="UniProtKB-UniRule"/>
</dbReference>
<dbReference type="Gene3D" id="2.130.10.10">
    <property type="entry name" value="YVTN repeat-like/Quinoprotein amine dehydrogenase"/>
    <property type="match status" value="1"/>
</dbReference>
<dbReference type="EMBL" id="JAEPRA010000004">
    <property type="protein sequence ID" value="KAG2186570.1"/>
    <property type="molecule type" value="Genomic_DNA"/>
</dbReference>
<dbReference type="InterPro" id="IPR001680">
    <property type="entry name" value="WD40_rpt"/>
</dbReference>
<evidence type="ECO:0000313" key="9">
    <source>
        <dbReference type="EMBL" id="KAG2186570.1"/>
    </source>
</evidence>
<protein>
    <recommendedName>
        <fullName evidence="7">Actin-related protein 2/3 complex subunit</fullName>
    </recommendedName>
</protein>
<evidence type="ECO:0000313" key="10">
    <source>
        <dbReference type="Proteomes" id="UP000612746"/>
    </source>
</evidence>
<evidence type="ECO:0000256" key="6">
    <source>
        <dbReference type="ARBA" id="ARBA00023212"/>
    </source>
</evidence>
<dbReference type="SUPFAM" id="SSF50978">
    <property type="entry name" value="WD40 repeat-like"/>
    <property type="match status" value="1"/>
</dbReference>
<evidence type="ECO:0000256" key="4">
    <source>
        <dbReference type="ARBA" id="ARBA00022737"/>
    </source>
</evidence>
<dbReference type="GO" id="GO:0030479">
    <property type="term" value="C:actin cortical patch"/>
    <property type="evidence" value="ECO:0007669"/>
    <property type="project" value="UniProtKB-SubCell"/>
</dbReference>
<organism evidence="9 10">
    <name type="scientific">Umbelopsis vinacea</name>
    <dbReference type="NCBI Taxonomy" id="44442"/>
    <lineage>
        <taxon>Eukaryota</taxon>
        <taxon>Fungi</taxon>
        <taxon>Fungi incertae sedis</taxon>
        <taxon>Mucoromycota</taxon>
        <taxon>Mucoromycotina</taxon>
        <taxon>Umbelopsidomycetes</taxon>
        <taxon>Umbelopsidales</taxon>
        <taxon>Umbelopsidaceae</taxon>
        <taxon>Umbelopsis</taxon>
    </lineage>
</organism>
<comment type="caution">
    <text evidence="9">The sequence shown here is derived from an EMBL/GenBank/DDBJ whole genome shotgun (WGS) entry which is preliminary data.</text>
</comment>
<dbReference type="Proteomes" id="UP000612746">
    <property type="component" value="Unassembled WGS sequence"/>
</dbReference>
<dbReference type="PANTHER" id="PTHR10709">
    <property type="entry name" value="ACTIN-RELATED PROTEIN 2/3 COMPLEX SUBUNIT 1"/>
    <property type="match status" value="1"/>
</dbReference>
<feature type="repeat" description="WD" evidence="8">
    <location>
        <begin position="51"/>
        <end position="82"/>
    </location>
</feature>